<organism evidence="1 2">
    <name type="scientific">Microbacterium sediminicola</name>
    <dbReference type="NCBI Taxonomy" id="415210"/>
    <lineage>
        <taxon>Bacteria</taxon>
        <taxon>Bacillati</taxon>
        <taxon>Actinomycetota</taxon>
        <taxon>Actinomycetes</taxon>
        <taxon>Micrococcales</taxon>
        <taxon>Microbacteriaceae</taxon>
        <taxon>Microbacterium</taxon>
    </lineage>
</organism>
<dbReference type="InterPro" id="IPR027417">
    <property type="entry name" value="P-loop_NTPase"/>
</dbReference>
<dbReference type="Gene3D" id="3.40.50.300">
    <property type="entry name" value="P-loop containing nucleotide triphosphate hydrolases"/>
    <property type="match status" value="1"/>
</dbReference>
<accession>A0ABP4U3N8</accession>
<dbReference type="SUPFAM" id="SSF52540">
    <property type="entry name" value="P-loop containing nucleoside triphosphate hydrolases"/>
    <property type="match status" value="1"/>
</dbReference>
<sequence length="134" mass="14393">MRIVVSGTHGSGKSTLVSDFVFRHSEFVVLPDPFEMLDETWDGPTVASFAAQLRVSAARLHPEETSGSIVAERGPLDLIADEEGVPLRDVANDMLLDLIGDVGIVAGSVKVAEIVGSRHERRETLEALVRETAG</sequence>
<protein>
    <recommendedName>
        <fullName evidence="3">AAA domain-containing protein</fullName>
    </recommendedName>
</protein>
<comment type="caution">
    <text evidence="1">The sequence shown here is derived from an EMBL/GenBank/DDBJ whole genome shotgun (WGS) entry which is preliminary data.</text>
</comment>
<evidence type="ECO:0000313" key="2">
    <source>
        <dbReference type="Proteomes" id="UP001501690"/>
    </source>
</evidence>
<proteinExistence type="predicted"/>
<gene>
    <name evidence="1" type="ORF">GCM10009808_14620</name>
</gene>
<evidence type="ECO:0008006" key="3">
    <source>
        <dbReference type="Google" id="ProtNLM"/>
    </source>
</evidence>
<dbReference type="RefSeq" id="WP_344070932.1">
    <property type="nucleotide sequence ID" value="NZ_BAAAPL010000001.1"/>
</dbReference>
<dbReference type="Proteomes" id="UP001501690">
    <property type="component" value="Unassembled WGS sequence"/>
</dbReference>
<evidence type="ECO:0000313" key="1">
    <source>
        <dbReference type="EMBL" id="GAA1698209.1"/>
    </source>
</evidence>
<keyword evidence="2" id="KW-1185">Reference proteome</keyword>
<dbReference type="EMBL" id="BAAAPL010000001">
    <property type="protein sequence ID" value="GAA1698209.1"/>
    <property type="molecule type" value="Genomic_DNA"/>
</dbReference>
<reference evidence="2" key="1">
    <citation type="journal article" date="2019" name="Int. J. Syst. Evol. Microbiol.">
        <title>The Global Catalogue of Microorganisms (GCM) 10K type strain sequencing project: providing services to taxonomists for standard genome sequencing and annotation.</title>
        <authorList>
            <consortium name="The Broad Institute Genomics Platform"/>
            <consortium name="The Broad Institute Genome Sequencing Center for Infectious Disease"/>
            <person name="Wu L."/>
            <person name="Ma J."/>
        </authorList>
    </citation>
    <scope>NUCLEOTIDE SEQUENCE [LARGE SCALE GENOMIC DNA]</scope>
    <source>
        <strain evidence="2">JCM 15577</strain>
    </source>
</reference>
<name>A0ABP4U3N8_9MICO</name>